<evidence type="ECO:0000313" key="2">
    <source>
        <dbReference type="EnsemblMetazoa" id="GPAI027767-PA"/>
    </source>
</evidence>
<dbReference type="Proteomes" id="UP000092445">
    <property type="component" value="Unassembled WGS sequence"/>
</dbReference>
<keyword evidence="1" id="KW-0472">Membrane</keyword>
<dbReference type="VEuPathDB" id="VectorBase:GPAI027767"/>
<keyword evidence="1" id="KW-1133">Transmembrane helix</keyword>
<proteinExistence type="predicted"/>
<reference evidence="2" key="2">
    <citation type="submission" date="2020-05" db="UniProtKB">
        <authorList>
            <consortium name="EnsemblMetazoa"/>
        </authorList>
    </citation>
    <scope>IDENTIFICATION</scope>
    <source>
        <strain evidence="2">IAEA</strain>
    </source>
</reference>
<dbReference type="EnsemblMetazoa" id="GPAI027767-RA">
    <property type="protein sequence ID" value="GPAI027767-PA"/>
    <property type="gene ID" value="GPAI027767"/>
</dbReference>
<sequence length="175" mass="19201">MRANKIFLTVSVTITPTTRGVIMGIKLTVVLAIPISMPAWLGDKSIVFNVQPIIVPLLRPTNRVIRSGFEVSALVIATTATPTFKRAMYATTMSKNNSRVCKWRIPSLGPKNMRSFESDLIRVVNSMETDVTCTTLLGKRYKKLTVSLTITPTTNGVIRGIKLPKALLMPISTPA</sequence>
<organism evidence="2 3">
    <name type="scientific">Glossina pallidipes</name>
    <name type="common">Tsetse fly</name>
    <dbReference type="NCBI Taxonomy" id="7398"/>
    <lineage>
        <taxon>Eukaryota</taxon>
        <taxon>Metazoa</taxon>
        <taxon>Ecdysozoa</taxon>
        <taxon>Arthropoda</taxon>
        <taxon>Hexapoda</taxon>
        <taxon>Insecta</taxon>
        <taxon>Pterygota</taxon>
        <taxon>Neoptera</taxon>
        <taxon>Endopterygota</taxon>
        <taxon>Diptera</taxon>
        <taxon>Brachycera</taxon>
        <taxon>Muscomorpha</taxon>
        <taxon>Hippoboscoidea</taxon>
        <taxon>Glossinidae</taxon>
        <taxon>Glossina</taxon>
    </lineage>
</organism>
<keyword evidence="1" id="KW-0812">Transmembrane</keyword>
<protein>
    <submittedName>
        <fullName evidence="2">Uncharacterized protein</fullName>
    </submittedName>
</protein>
<name>A0A1A9ZX29_GLOPL</name>
<evidence type="ECO:0000313" key="3">
    <source>
        <dbReference type="Proteomes" id="UP000092445"/>
    </source>
</evidence>
<keyword evidence="3" id="KW-1185">Reference proteome</keyword>
<feature type="transmembrane region" description="Helical" evidence="1">
    <location>
        <begin position="21"/>
        <end position="41"/>
    </location>
</feature>
<reference evidence="3" key="1">
    <citation type="submission" date="2014-03" db="EMBL/GenBank/DDBJ databases">
        <authorList>
            <person name="Aksoy S."/>
            <person name="Warren W."/>
            <person name="Wilson R.K."/>
        </authorList>
    </citation>
    <scope>NUCLEOTIDE SEQUENCE [LARGE SCALE GENOMIC DNA]</scope>
    <source>
        <strain evidence="3">IAEA</strain>
    </source>
</reference>
<evidence type="ECO:0000256" key="1">
    <source>
        <dbReference type="SAM" id="Phobius"/>
    </source>
</evidence>
<dbReference type="AlphaFoldDB" id="A0A1A9ZX29"/>
<accession>A0A1A9ZX29</accession>